<feature type="region of interest" description="Disordered" evidence="1">
    <location>
        <begin position="1"/>
        <end position="118"/>
    </location>
</feature>
<proteinExistence type="predicted"/>
<feature type="non-terminal residue" evidence="2">
    <location>
        <position position="118"/>
    </location>
</feature>
<sequence length="118" mass="11846">VRPPQFAGPRYPRQHADAKEKSGGKARAAAVGSRGGEAKTAATDAQARHQGIDPTSAAGPADKPPGSAPADRAATRPRETISGSPAPAPSTFKLPQAAAADSRASAAAQPQGIKLQFS</sequence>
<feature type="compositionally biased region" description="Low complexity" evidence="1">
    <location>
        <begin position="97"/>
        <end position="108"/>
    </location>
</feature>
<dbReference type="EMBL" id="GBEZ01024876">
    <property type="protein sequence ID" value="JAC62157.1"/>
    <property type="molecule type" value="Transcribed_RNA"/>
</dbReference>
<feature type="non-terminal residue" evidence="2">
    <location>
        <position position="1"/>
    </location>
</feature>
<gene>
    <name evidence="2" type="ORF">TSPGSL018_24141</name>
</gene>
<organism evidence="2">
    <name type="scientific">Tetraselmis sp. GSL018</name>
    <dbReference type="NCBI Taxonomy" id="582737"/>
    <lineage>
        <taxon>Eukaryota</taxon>
        <taxon>Viridiplantae</taxon>
        <taxon>Chlorophyta</taxon>
        <taxon>core chlorophytes</taxon>
        <taxon>Chlorodendrophyceae</taxon>
        <taxon>Chlorodendrales</taxon>
        <taxon>Chlorodendraceae</taxon>
        <taxon>Tetraselmis</taxon>
    </lineage>
</organism>
<name>A0A061QNG2_9CHLO</name>
<dbReference type="AlphaFoldDB" id="A0A061QNG2"/>
<accession>A0A061QNG2</accession>
<feature type="compositionally biased region" description="Basic and acidic residues" evidence="1">
    <location>
        <begin position="14"/>
        <end position="23"/>
    </location>
</feature>
<evidence type="ECO:0000256" key="1">
    <source>
        <dbReference type="SAM" id="MobiDB-lite"/>
    </source>
</evidence>
<evidence type="ECO:0000313" key="2">
    <source>
        <dbReference type="EMBL" id="JAC62157.1"/>
    </source>
</evidence>
<reference evidence="2" key="1">
    <citation type="submission" date="2014-05" db="EMBL/GenBank/DDBJ databases">
        <title>The transcriptome of the halophilic microalga Tetraselmis sp. GSL018 isolated from the Great Salt Lake, Utah.</title>
        <authorList>
            <person name="Jinkerson R.E."/>
            <person name="D'Adamo S."/>
            <person name="Posewitz M.C."/>
        </authorList>
    </citation>
    <scope>NUCLEOTIDE SEQUENCE</scope>
    <source>
        <strain evidence="2">GSL018</strain>
    </source>
</reference>
<protein>
    <submittedName>
        <fullName evidence="2">Uncharacterized protein</fullName>
    </submittedName>
</protein>